<dbReference type="Proteomes" id="UP000078046">
    <property type="component" value="Unassembled WGS sequence"/>
</dbReference>
<accession>A0A177B2U5</accession>
<keyword evidence="2" id="KW-1185">Reference proteome</keyword>
<reference evidence="1 2" key="1">
    <citation type="submission" date="2016-04" db="EMBL/GenBank/DDBJ databases">
        <title>The genome of Intoshia linei affirms orthonectids as highly simplified spiralians.</title>
        <authorList>
            <person name="Mikhailov K.V."/>
            <person name="Slusarev G.S."/>
            <person name="Nikitin M.A."/>
            <person name="Logacheva M.D."/>
            <person name="Penin A."/>
            <person name="Aleoshin V."/>
            <person name="Panchin Y.V."/>
        </authorList>
    </citation>
    <scope>NUCLEOTIDE SEQUENCE [LARGE SCALE GENOMIC DNA]</scope>
    <source>
        <strain evidence="1">Intl2013</strain>
        <tissue evidence="1">Whole animal</tissue>
    </source>
</reference>
<name>A0A177B2U5_9BILA</name>
<proteinExistence type="predicted"/>
<dbReference type="EMBL" id="LWCA01000425">
    <property type="protein sequence ID" value="OAF68556.1"/>
    <property type="molecule type" value="Genomic_DNA"/>
</dbReference>
<gene>
    <name evidence="1" type="ORF">A3Q56_03724</name>
</gene>
<organism evidence="1 2">
    <name type="scientific">Intoshia linei</name>
    <dbReference type="NCBI Taxonomy" id="1819745"/>
    <lineage>
        <taxon>Eukaryota</taxon>
        <taxon>Metazoa</taxon>
        <taxon>Spiralia</taxon>
        <taxon>Lophotrochozoa</taxon>
        <taxon>Mesozoa</taxon>
        <taxon>Orthonectida</taxon>
        <taxon>Rhopaluridae</taxon>
        <taxon>Intoshia</taxon>
    </lineage>
</organism>
<sequence length="95" mass="10608">MLIRHCTGNTSVSSTRFPDSDVDPPTLARAFGNYPTALLVQPALSVVFKNNCQLFDGIALDPTHLLFYLPEDPPEQLLLTYSTDIRLCHLRPCSF</sequence>
<evidence type="ECO:0000313" key="1">
    <source>
        <dbReference type="EMBL" id="OAF68556.1"/>
    </source>
</evidence>
<protein>
    <submittedName>
        <fullName evidence="1">Uncharacterized protein</fullName>
    </submittedName>
</protein>
<dbReference type="AlphaFoldDB" id="A0A177B2U5"/>
<evidence type="ECO:0000313" key="2">
    <source>
        <dbReference type="Proteomes" id="UP000078046"/>
    </source>
</evidence>
<comment type="caution">
    <text evidence="1">The sequence shown here is derived from an EMBL/GenBank/DDBJ whole genome shotgun (WGS) entry which is preliminary data.</text>
</comment>